<comment type="similarity">
    <text evidence="2 15">Belongs to the class-I aminoacyl-tRNA synthetase family.</text>
</comment>
<feature type="domain" description="Methionyl/Valyl/Leucyl/Isoleucyl-tRNA synthetase anticodon-binding" evidence="19">
    <location>
        <begin position="745"/>
        <end position="871"/>
    </location>
</feature>
<dbReference type="Pfam" id="PF00133">
    <property type="entry name" value="tRNA-synt_1"/>
    <property type="match status" value="1"/>
</dbReference>
<evidence type="ECO:0000259" key="19">
    <source>
        <dbReference type="Pfam" id="PF08264"/>
    </source>
</evidence>
<dbReference type="Ensembl" id="ENSGMOT00000072340.1">
    <property type="protein sequence ID" value="ENSGMOP00000034777.1"/>
    <property type="gene ID" value="ENSGMOG00000018960.2"/>
</dbReference>
<evidence type="ECO:0000256" key="7">
    <source>
        <dbReference type="ARBA" id="ARBA00022917"/>
    </source>
</evidence>
<comment type="subcellular location">
    <subcellularLocation>
        <location evidence="1">Mitochondrion</location>
    </subcellularLocation>
</comment>
<dbReference type="CDD" id="cd07962">
    <property type="entry name" value="Anticodon_Ia_Val"/>
    <property type="match status" value="1"/>
</dbReference>
<dbReference type="InterPro" id="IPR013155">
    <property type="entry name" value="M/V/L/I-tRNA-synth_anticd-bd"/>
</dbReference>
<evidence type="ECO:0000256" key="17">
    <source>
        <dbReference type="SAM" id="Phobius"/>
    </source>
</evidence>
<evidence type="ECO:0000256" key="16">
    <source>
        <dbReference type="SAM" id="MobiDB-lite"/>
    </source>
</evidence>
<keyword evidence="6 15" id="KW-0067">ATP-binding</keyword>
<proteinExistence type="inferred from homology"/>
<dbReference type="Gene3D" id="3.40.50.620">
    <property type="entry name" value="HUPs"/>
    <property type="match status" value="2"/>
</dbReference>
<dbReference type="InterPro" id="IPR014729">
    <property type="entry name" value="Rossmann-like_a/b/a_fold"/>
</dbReference>
<evidence type="ECO:0000256" key="14">
    <source>
        <dbReference type="ARBA" id="ARBA00047552"/>
    </source>
</evidence>
<dbReference type="InterPro" id="IPR033705">
    <property type="entry name" value="Anticodon_Ia_Val"/>
</dbReference>
<dbReference type="SUPFAM" id="SSF50677">
    <property type="entry name" value="ValRS/IleRS/LeuRS editing domain"/>
    <property type="match status" value="1"/>
</dbReference>
<evidence type="ECO:0000256" key="11">
    <source>
        <dbReference type="ARBA" id="ARBA00029936"/>
    </source>
</evidence>
<keyword evidence="21" id="KW-1185">Reference proteome</keyword>
<dbReference type="GO" id="GO:0002161">
    <property type="term" value="F:aminoacyl-tRNA deacylase activity"/>
    <property type="evidence" value="ECO:0007669"/>
    <property type="project" value="InterPro"/>
</dbReference>
<dbReference type="InterPro" id="IPR002300">
    <property type="entry name" value="aa-tRNA-synth_Ia"/>
</dbReference>
<keyword evidence="10 15" id="KW-0030">Aminoacyl-tRNA synthetase</keyword>
<keyword evidence="9" id="KW-0496">Mitochondrion</keyword>
<evidence type="ECO:0000313" key="20">
    <source>
        <dbReference type="Ensembl" id="ENSGMOP00000034777.1"/>
    </source>
</evidence>
<keyword evidence="5 15" id="KW-0547">Nucleotide-binding</keyword>
<dbReference type="InterPro" id="IPR001412">
    <property type="entry name" value="aa-tRNA-synth_I_CS"/>
</dbReference>
<dbReference type="Gene3D" id="3.90.740.10">
    <property type="entry name" value="Valyl/Leucyl/Isoleucyl-tRNA synthetase, editing domain"/>
    <property type="match status" value="2"/>
</dbReference>
<keyword evidence="17" id="KW-0472">Membrane</keyword>
<dbReference type="InterPro" id="IPR002303">
    <property type="entry name" value="Valyl-tRNA_ligase"/>
</dbReference>
<dbReference type="InterPro" id="IPR009080">
    <property type="entry name" value="tRNAsynth_Ia_anticodon-bd"/>
</dbReference>
<dbReference type="GO" id="GO:0005739">
    <property type="term" value="C:mitochondrion"/>
    <property type="evidence" value="ECO:0007669"/>
    <property type="project" value="UniProtKB-SubCell"/>
</dbReference>
<reference evidence="20" key="2">
    <citation type="submission" date="2025-09" db="UniProtKB">
        <authorList>
            <consortium name="Ensembl"/>
        </authorList>
    </citation>
    <scope>IDENTIFICATION</scope>
</reference>
<keyword evidence="17" id="KW-1133">Transmembrane helix</keyword>
<evidence type="ECO:0000256" key="1">
    <source>
        <dbReference type="ARBA" id="ARBA00004173"/>
    </source>
</evidence>
<keyword evidence="7 15" id="KW-0648">Protein biosynthesis</keyword>
<comment type="catalytic activity">
    <reaction evidence="14">
        <text>tRNA(Val) + L-valine + ATP = L-valyl-tRNA(Val) + AMP + diphosphate</text>
        <dbReference type="Rhea" id="RHEA:10704"/>
        <dbReference type="Rhea" id="RHEA-COMP:9672"/>
        <dbReference type="Rhea" id="RHEA-COMP:9708"/>
        <dbReference type="ChEBI" id="CHEBI:30616"/>
        <dbReference type="ChEBI" id="CHEBI:33019"/>
        <dbReference type="ChEBI" id="CHEBI:57762"/>
        <dbReference type="ChEBI" id="CHEBI:78442"/>
        <dbReference type="ChEBI" id="CHEBI:78537"/>
        <dbReference type="ChEBI" id="CHEBI:456215"/>
        <dbReference type="EC" id="6.1.1.9"/>
    </reaction>
</comment>
<organism evidence="20 21">
    <name type="scientific">Gadus morhua</name>
    <name type="common">Atlantic cod</name>
    <dbReference type="NCBI Taxonomy" id="8049"/>
    <lineage>
        <taxon>Eukaryota</taxon>
        <taxon>Metazoa</taxon>
        <taxon>Chordata</taxon>
        <taxon>Craniata</taxon>
        <taxon>Vertebrata</taxon>
        <taxon>Euteleostomi</taxon>
        <taxon>Actinopterygii</taxon>
        <taxon>Neopterygii</taxon>
        <taxon>Teleostei</taxon>
        <taxon>Neoteleostei</taxon>
        <taxon>Acanthomorphata</taxon>
        <taxon>Zeiogadaria</taxon>
        <taxon>Gadariae</taxon>
        <taxon>Gadiformes</taxon>
        <taxon>Gadoidei</taxon>
        <taxon>Gadidae</taxon>
        <taxon>Gadus</taxon>
    </lineage>
</organism>
<evidence type="ECO:0000256" key="12">
    <source>
        <dbReference type="ARBA" id="ARBA00040837"/>
    </source>
</evidence>
<evidence type="ECO:0000256" key="15">
    <source>
        <dbReference type="RuleBase" id="RU363035"/>
    </source>
</evidence>
<dbReference type="AlphaFoldDB" id="A0A8C5ANW3"/>
<dbReference type="NCBIfam" id="TIGR00422">
    <property type="entry name" value="valS"/>
    <property type="match status" value="1"/>
</dbReference>
<dbReference type="PROSITE" id="PS00178">
    <property type="entry name" value="AA_TRNA_LIGASE_I"/>
    <property type="match status" value="1"/>
</dbReference>
<dbReference type="SUPFAM" id="SSF47323">
    <property type="entry name" value="Anticodon-binding domain of a subclass of class I aminoacyl-tRNA synthetases"/>
    <property type="match status" value="1"/>
</dbReference>
<dbReference type="Proteomes" id="UP000694546">
    <property type="component" value="Chromosome 22"/>
</dbReference>
<dbReference type="GeneTree" id="ENSGT00940000159890"/>
<dbReference type="GO" id="GO:0004832">
    <property type="term" value="F:valine-tRNA ligase activity"/>
    <property type="evidence" value="ECO:0007669"/>
    <property type="project" value="UniProtKB-EC"/>
</dbReference>
<evidence type="ECO:0000256" key="3">
    <source>
        <dbReference type="ARBA" id="ARBA00013169"/>
    </source>
</evidence>
<dbReference type="PANTHER" id="PTHR11946:SF71">
    <property type="entry name" value="VALINE--TRNA LIGASE, MITOCHONDRIAL"/>
    <property type="match status" value="1"/>
</dbReference>
<evidence type="ECO:0000256" key="8">
    <source>
        <dbReference type="ARBA" id="ARBA00022946"/>
    </source>
</evidence>
<name>A0A8C5ANW3_GADMO</name>
<keyword evidence="17" id="KW-0812">Transmembrane</keyword>
<dbReference type="NCBIfam" id="NF004349">
    <property type="entry name" value="PRK05729.1"/>
    <property type="match status" value="1"/>
</dbReference>
<dbReference type="PRINTS" id="PR00986">
    <property type="entry name" value="TRNASYNTHVAL"/>
</dbReference>
<dbReference type="InterPro" id="IPR009008">
    <property type="entry name" value="Val/Leu/Ile-tRNA-synth_edit"/>
</dbReference>
<feature type="domain" description="Aminoacyl-tRNA synthetase class Ia" evidence="18">
    <location>
        <begin position="103"/>
        <end position="708"/>
    </location>
</feature>
<keyword evidence="8" id="KW-0809">Transit peptide</keyword>
<protein>
    <recommendedName>
        <fullName evidence="12">Valine--tRNA ligase, mitochondrial</fullName>
        <ecNumber evidence="3">6.1.1.9</ecNumber>
    </recommendedName>
    <alternativeName>
        <fullName evidence="11">Valyl-tRNA synthetase</fullName>
    </alternativeName>
</protein>
<dbReference type="GO" id="GO:0005829">
    <property type="term" value="C:cytosol"/>
    <property type="evidence" value="ECO:0007669"/>
    <property type="project" value="TreeGrafter"/>
</dbReference>
<feature type="transmembrane region" description="Helical" evidence="17">
    <location>
        <begin position="64"/>
        <end position="84"/>
    </location>
</feature>
<evidence type="ECO:0000259" key="18">
    <source>
        <dbReference type="Pfam" id="PF00133"/>
    </source>
</evidence>
<dbReference type="GO" id="GO:0005524">
    <property type="term" value="F:ATP binding"/>
    <property type="evidence" value="ECO:0007669"/>
    <property type="project" value="UniProtKB-KW"/>
</dbReference>
<evidence type="ECO:0000256" key="10">
    <source>
        <dbReference type="ARBA" id="ARBA00023146"/>
    </source>
</evidence>
<evidence type="ECO:0000256" key="9">
    <source>
        <dbReference type="ARBA" id="ARBA00023128"/>
    </source>
</evidence>
<dbReference type="GO" id="GO:0006438">
    <property type="term" value="P:valyl-tRNA aminoacylation"/>
    <property type="evidence" value="ECO:0007669"/>
    <property type="project" value="InterPro"/>
</dbReference>
<sequence length="905" mass="101863">MWRANCALCLRLLERGRIRAWVSCQPRFCSNDAPESSTPSPPKANTSLRTKTEKQKRRQQKQTLILATPENVITIVSFVCIYFADTSVPFPLSYSPEYVEASWYQWWEKEGFFTPEYHNRTFTMCVPPPNVTGSLHLGHALTVAIEDAMVRWKRMQGYRVLWVPGCDHAGIATQVSVVEKRLLRDQRRRRQDLSREEFLQEVWTWKSQKGDEIYQQLRRLGASLDWSRACFTMDQGFSEAVTEAFVRLCDSGLIYRSEALVNWSCALESAISDIEVDSQELSGRTMLSVPGYERKVEFGTMVTFAYPLEGQDGEVAVATTRPETMLGDVAIAVHPDDPRYQARHKHPFGDRLIPIVTDTMVDMQLGTGAVKVTPAHDHVDFELSRRHSLPCLTSPVLCVGVKRFDAREKVLDALAEKKLLRNKKDHAMSLPKCSRSGDVIEPLLKKQWFLRCEDMASRAIQAVEDGQLEIIPPLHIKTWKKWLSNTSDWCISRQLWWGHRIPAYQVALPGQSANREVRPGCALWVWGRSEQQARERAAAQCGVDPASLTLTQDPDVLDTWFSSALFPFAMLGWPQKTPDLQQFYPTSVLETGSDILFFWVARMVMLGTELTGQLPFKQVLLHSLVRDRHGRKMSKSLGNVVDPLDVIAGASLEVGGVTLRGGNLDPGELTVAMEAQRRDFPGGIPECGTDALRFALCSHRAQGEDISLSVSQVLSYRRFCNKIWQTVRFTLGVLGDGTRPLSSMDRWVCSRLHSTVLQCERGFEARELSAVTAAIHSFWVHSLCDVYMECIKPLLTQQDGGVGPGEALAGERQAARSVLYHCVSVPLALLAPFMPYLSEELWQRLHPLLTRGAGGGSSSLCLQPFPRSSDLVGTCHLSVKETMLQLHAIFMRHLSNITREGVLLY</sequence>
<dbReference type="PANTHER" id="PTHR11946">
    <property type="entry name" value="VALYL-TRNA SYNTHETASES"/>
    <property type="match status" value="1"/>
</dbReference>
<gene>
    <name evidence="20" type="primary">vars2</name>
</gene>
<evidence type="ECO:0000256" key="4">
    <source>
        <dbReference type="ARBA" id="ARBA00022598"/>
    </source>
</evidence>
<keyword evidence="4 15" id="KW-0436">Ligase</keyword>
<evidence type="ECO:0000256" key="2">
    <source>
        <dbReference type="ARBA" id="ARBA00005594"/>
    </source>
</evidence>
<evidence type="ECO:0000256" key="6">
    <source>
        <dbReference type="ARBA" id="ARBA00022840"/>
    </source>
</evidence>
<dbReference type="CDD" id="cd00817">
    <property type="entry name" value="ValRS_core"/>
    <property type="match status" value="1"/>
</dbReference>
<dbReference type="Gene3D" id="1.10.730.10">
    <property type="entry name" value="Isoleucyl-tRNA Synthetase, Domain 1"/>
    <property type="match status" value="1"/>
</dbReference>
<reference evidence="20" key="1">
    <citation type="submission" date="2025-08" db="UniProtKB">
        <authorList>
            <consortium name="Ensembl"/>
        </authorList>
    </citation>
    <scope>IDENTIFICATION</scope>
</reference>
<evidence type="ECO:0000256" key="13">
    <source>
        <dbReference type="ARBA" id="ARBA00043854"/>
    </source>
</evidence>
<feature type="region of interest" description="Disordered" evidence="16">
    <location>
        <begin position="31"/>
        <end position="57"/>
    </location>
</feature>
<comment type="function">
    <text evidence="13">Catalyzes the attachment of valine to tRNA(Val) in a two-step reaction: valine is first activated by ATP to form Val-AMP and then transferred to the acceptor end of tRNA(Val).</text>
</comment>
<evidence type="ECO:0000313" key="21">
    <source>
        <dbReference type="Proteomes" id="UP000694546"/>
    </source>
</evidence>
<feature type="compositionally biased region" description="Polar residues" evidence="16">
    <location>
        <begin position="33"/>
        <end position="48"/>
    </location>
</feature>
<accession>A0A8C5ANW3</accession>
<dbReference type="SUPFAM" id="SSF52374">
    <property type="entry name" value="Nucleotidylyl transferase"/>
    <property type="match status" value="1"/>
</dbReference>
<dbReference type="Pfam" id="PF08264">
    <property type="entry name" value="Anticodon_1"/>
    <property type="match status" value="1"/>
</dbReference>
<dbReference type="EC" id="6.1.1.9" evidence="3"/>
<evidence type="ECO:0000256" key="5">
    <source>
        <dbReference type="ARBA" id="ARBA00022741"/>
    </source>
</evidence>